<dbReference type="EMBL" id="JAUEPP010000003">
    <property type="protein sequence ID" value="KAK3347769.1"/>
    <property type="molecule type" value="Genomic_DNA"/>
</dbReference>
<organism evidence="2 3">
    <name type="scientific">Neurospora tetraspora</name>
    <dbReference type="NCBI Taxonomy" id="94610"/>
    <lineage>
        <taxon>Eukaryota</taxon>
        <taxon>Fungi</taxon>
        <taxon>Dikarya</taxon>
        <taxon>Ascomycota</taxon>
        <taxon>Pezizomycotina</taxon>
        <taxon>Sordariomycetes</taxon>
        <taxon>Sordariomycetidae</taxon>
        <taxon>Sordariales</taxon>
        <taxon>Sordariaceae</taxon>
        <taxon>Neurospora</taxon>
    </lineage>
</organism>
<accession>A0AAE0MT26</accession>
<dbReference type="GeneID" id="87863748"/>
<dbReference type="Proteomes" id="UP001278500">
    <property type="component" value="Unassembled WGS sequence"/>
</dbReference>
<sequence length="95" mass="10251">MRGELESLWQEQDAVAEWEAPDSQQEMRDAIKTETEPVLAGLETTGKWVTGPASTSRGTTEVTSTTQVGETSQVPVSVSYPVPTKSKLSPNSDDP</sequence>
<feature type="compositionally biased region" description="Polar residues" evidence="1">
    <location>
        <begin position="86"/>
        <end position="95"/>
    </location>
</feature>
<feature type="compositionally biased region" description="Low complexity" evidence="1">
    <location>
        <begin position="54"/>
        <end position="83"/>
    </location>
</feature>
<reference evidence="2" key="2">
    <citation type="submission" date="2023-06" db="EMBL/GenBank/DDBJ databases">
        <authorList>
            <consortium name="Lawrence Berkeley National Laboratory"/>
            <person name="Haridas S."/>
            <person name="Hensen N."/>
            <person name="Bonometti L."/>
            <person name="Westerberg I."/>
            <person name="Brannstrom I.O."/>
            <person name="Guillou S."/>
            <person name="Cros-Aarteil S."/>
            <person name="Calhoun S."/>
            <person name="Kuo A."/>
            <person name="Mondo S."/>
            <person name="Pangilinan J."/>
            <person name="Riley R."/>
            <person name="Labutti K."/>
            <person name="Andreopoulos B."/>
            <person name="Lipzen A."/>
            <person name="Chen C."/>
            <person name="Yanf M."/>
            <person name="Daum C."/>
            <person name="Ng V."/>
            <person name="Clum A."/>
            <person name="Steindorff A."/>
            <person name="Ohm R."/>
            <person name="Martin F."/>
            <person name="Silar P."/>
            <person name="Natvig D."/>
            <person name="Lalanne C."/>
            <person name="Gautier V."/>
            <person name="Ament-Velasquez S.L."/>
            <person name="Kruys A."/>
            <person name="Hutchinson M.I."/>
            <person name="Powell A.J."/>
            <person name="Barry K."/>
            <person name="Miller A.N."/>
            <person name="Grigoriev I.V."/>
            <person name="Debuchy R."/>
            <person name="Gladieux P."/>
            <person name="Thoren M.H."/>
            <person name="Johannesson H."/>
        </authorList>
    </citation>
    <scope>NUCLEOTIDE SEQUENCE</scope>
    <source>
        <strain evidence="2">CBS 560.94</strain>
    </source>
</reference>
<dbReference type="AlphaFoldDB" id="A0AAE0MT26"/>
<feature type="region of interest" description="Disordered" evidence="1">
    <location>
        <begin position="37"/>
        <end position="95"/>
    </location>
</feature>
<dbReference type="RefSeq" id="XP_062682851.1">
    <property type="nucleotide sequence ID" value="XM_062826594.1"/>
</dbReference>
<protein>
    <submittedName>
        <fullName evidence="2">Uncharacterized protein</fullName>
    </submittedName>
</protein>
<evidence type="ECO:0000313" key="3">
    <source>
        <dbReference type="Proteomes" id="UP001278500"/>
    </source>
</evidence>
<reference evidence="2" key="1">
    <citation type="journal article" date="2023" name="Mol. Phylogenet. Evol.">
        <title>Genome-scale phylogeny and comparative genomics of the fungal order Sordariales.</title>
        <authorList>
            <person name="Hensen N."/>
            <person name="Bonometti L."/>
            <person name="Westerberg I."/>
            <person name="Brannstrom I.O."/>
            <person name="Guillou S."/>
            <person name="Cros-Aarteil S."/>
            <person name="Calhoun S."/>
            <person name="Haridas S."/>
            <person name="Kuo A."/>
            <person name="Mondo S."/>
            <person name="Pangilinan J."/>
            <person name="Riley R."/>
            <person name="LaButti K."/>
            <person name="Andreopoulos B."/>
            <person name="Lipzen A."/>
            <person name="Chen C."/>
            <person name="Yan M."/>
            <person name="Daum C."/>
            <person name="Ng V."/>
            <person name="Clum A."/>
            <person name="Steindorff A."/>
            <person name="Ohm R.A."/>
            <person name="Martin F."/>
            <person name="Silar P."/>
            <person name="Natvig D.O."/>
            <person name="Lalanne C."/>
            <person name="Gautier V."/>
            <person name="Ament-Velasquez S.L."/>
            <person name="Kruys A."/>
            <person name="Hutchinson M.I."/>
            <person name="Powell A.J."/>
            <person name="Barry K."/>
            <person name="Miller A.N."/>
            <person name="Grigoriev I.V."/>
            <person name="Debuchy R."/>
            <person name="Gladieux P."/>
            <person name="Hiltunen Thoren M."/>
            <person name="Johannesson H."/>
        </authorList>
    </citation>
    <scope>NUCLEOTIDE SEQUENCE</scope>
    <source>
        <strain evidence="2">CBS 560.94</strain>
    </source>
</reference>
<gene>
    <name evidence="2" type="ORF">B0H65DRAFT_461360</name>
</gene>
<name>A0AAE0MT26_9PEZI</name>
<proteinExistence type="predicted"/>
<evidence type="ECO:0000313" key="2">
    <source>
        <dbReference type="EMBL" id="KAK3347769.1"/>
    </source>
</evidence>
<evidence type="ECO:0000256" key="1">
    <source>
        <dbReference type="SAM" id="MobiDB-lite"/>
    </source>
</evidence>
<comment type="caution">
    <text evidence="2">The sequence shown here is derived from an EMBL/GenBank/DDBJ whole genome shotgun (WGS) entry which is preliminary data.</text>
</comment>
<keyword evidence="3" id="KW-1185">Reference proteome</keyword>